<evidence type="ECO:0000313" key="1">
    <source>
        <dbReference type="EMBL" id="NIZ59852.1"/>
    </source>
</evidence>
<accession>A0ABX0W2J1</accession>
<name>A0ABX0W2J1_9RHOB</name>
<comment type="caution">
    <text evidence="1">The sequence shown here is derived from an EMBL/GenBank/DDBJ whole genome shotgun (WGS) entry which is preliminary data.</text>
</comment>
<sequence>MEMAKRTRKPKNLSLDPELVDAMEKWCKAQDFEVKFARAVDVAIKEFLKERGALPERSESEEN</sequence>
<evidence type="ECO:0000313" key="2">
    <source>
        <dbReference type="Proteomes" id="UP001429564"/>
    </source>
</evidence>
<dbReference type="RefSeq" id="WP_167681907.1">
    <property type="nucleotide sequence ID" value="NZ_QHLQ01000001.1"/>
</dbReference>
<organism evidence="1 2">
    <name type="scientific">Parasedimentitalea denitrificans</name>
    <dbReference type="NCBI Taxonomy" id="2211118"/>
    <lineage>
        <taxon>Bacteria</taxon>
        <taxon>Pseudomonadati</taxon>
        <taxon>Pseudomonadota</taxon>
        <taxon>Alphaproteobacteria</taxon>
        <taxon>Rhodobacterales</taxon>
        <taxon>Paracoccaceae</taxon>
        <taxon>Parasedimentitalea</taxon>
    </lineage>
</organism>
<keyword evidence="2" id="KW-1185">Reference proteome</keyword>
<proteinExistence type="predicted"/>
<dbReference type="Proteomes" id="UP001429564">
    <property type="component" value="Unassembled WGS sequence"/>
</dbReference>
<reference evidence="1 2" key="1">
    <citation type="submission" date="2018-05" db="EMBL/GenBank/DDBJ databases">
        <authorList>
            <person name="Zhang Y.-J."/>
        </authorList>
    </citation>
    <scope>NUCLEOTIDE SEQUENCE [LARGE SCALE GENOMIC DNA]</scope>
    <source>
        <strain evidence="1 2">CY04</strain>
    </source>
</reference>
<gene>
    <name evidence="1" type="ORF">DL239_02550</name>
</gene>
<protein>
    <submittedName>
        <fullName evidence="1">Uncharacterized protein</fullName>
    </submittedName>
</protein>
<dbReference type="EMBL" id="QHLQ01000001">
    <property type="protein sequence ID" value="NIZ59852.1"/>
    <property type="molecule type" value="Genomic_DNA"/>
</dbReference>